<gene>
    <name evidence="1" type="ORF">SAMN06297397_1970</name>
</gene>
<evidence type="ECO:0000313" key="1">
    <source>
        <dbReference type="EMBL" id="SMC67818.1"/>
    </source>
</evidence>
<accession>A0AC61PMC8</accession>
<keyword evidence="2" id="KW-1185">Reference proteome</keyword>
<comment type="caution">
    <text evidence="1">The sequence shown here is derived from an EMBL/GenBank/DDBJ whole genome shotgun (WGS) entry which is preliminary data.</text>
</comment>
<dbReference type="EMBL" id="FWXZ01000003">
    <property type="protein sequence ID" value="SMC67818.1"/>
    <property type="molecule type" value="Genomic_DNA"/>
</dbReference>
<protein>
    <submittedName>
        <fullName evidence="1">Uncharacterized protein</fullName>
    </submittedName>
</protein>
<sequence length="342" mass="37254">MMTDTLYPILIAAGCMAAVILFARGLKRRDIAPVYALPFTAAGLLLAFILGKAFFLLFNSYQLSFAGLFSFAPSEFSFTGCLVGLVLGVALSALAARRPVPSVLDSFALPCCILAAFVRFAEAFAGDLGLAEMATFGLDEISDGSALAFFPFAVRDQWGQWLLALSTLETIGAVIAAILVIRHDTAGKRVLSVPRKGTLIEPALFMLCAFGLFFETAKISGVVFYYVHIEQLLSALVMLGLLIRLCSRLSRAGRRLPWLPAGLFLLCVALNGFSQYFLDKAWRFSGLFSETVFSWLSSHLEQVCYGVMLLTAVCMLVLYHLSFRKDRADTDPKAKAGESDEA</sequence>
<proteinExistence type="predicted"/>
<dbReference type="Proteomes" id="UP000192328">
    <property type="component" value="Unassembled WGS sequence"/>
</dbReference>
<organism evidence="1 2">
    <name type="scientific">Aristaeella lactis</name>
    <dbReference type="NCBI Taxonomy" id="3046383"/>
    <lineage>
        <taxon>Bacteria</taxon>
        <taxon>Bacillati</taxon>
        <taxon>Bacillota</taxon>
        <taxon>Clostridia</taxon>
        <taxon>Eubacteriales</taxon>
        <taxon>Aristaeellaceae</taxon>
        <taxon>Aristaeella</taxon>
    </lineage>
</organism>
<reference evidence="1" key="1">
    <citation type="submission" date="2017-04" db="EMBL/GenBank/DDBJ databases">
        <authorList>
            <person name="Varghese N."/>
            <person name="Submissions S."/>
        </authorList>
    </citation>
    <scope>NUCLEOTIDE SEQUENCE</scope>
    <source>
        <strain evidence="1">WTE2008</strain>
    </source>
</reference>
<evidence type="ECO:0000313" key="2">
    <source>
        <dbReference type="Proteomes" id="UP000192328"/>
    </source>
</evidence>
<name>A0AC61PMC8_9FIRM</name>